<dbReference type="PANTHER" id="PTHR43166">
    <property type="entry name" value="AMINO ACID IMPORT ATP-BINDING PROTEIN"/>
    <property type="match status" value="1"/>
</dbReference>
<keyword evidence="7" id="KW-0472">Membrane</keyword>
<evidence type="ECO:0000256" key="3">
    <source>
        <dbReference type="ARBA" id="ARBA00022448"/>
    </source>
</evidence>
<comment type="subcellular location">
    <subcellularLocation>
        <location evidence="1">Cell membrane</location>
        <topology evidence="1">Peripheral membrane protein</topology>
    </subcellularLocation>
</comment>
<dbReference type="Proteomes" id="UP000182584">
    <property type="component" value="Unassembled WGS sequence"/>
</dbReference>
<dbReference type="AlphaFoldDB" id="A0A1H9U6E0"/>
<keyword evidence="3" id="KW-0813">Transport</keyword>
<dbReference type="InterPro" id="IPR027417">
    <property type="entry name" value="P-loop_NTPase"/>
</dbReference>
<evidence type="ECO:0000313" key="10">
    <source>
        <dbReference type="Proteomes" id="UP000182584"/>
    </source>
</evidence>
<keyword evidence="4" id="KW-1003">Cell membrane</keyword>
<dbReference type="SMART" id="SM00382">
    <property type="entry name" value="AAA"/>
    <property type="match status" value="1"/>
</dbReference>
<dbReference type="CDD" id="cd03262">
    <property type="entry name" value="ABC_HisP_GlnQ"/>
    <property type="match status" value="1"/>
</dbReference>
<keyword evidence="5" id="KW-0547">Nucleotide-binding</keyword>
<protein>
    <submittedName>
        <fullName evidence="9">Polar amino acid transport system ATP-binding protein</fullName>
    </submittedName>
</protein>
<dbReference type="GO" id="GO:0016887">
    <property type="term" value="F:ATP hydrolysis activity"/>
    <property type="evidence" value="ECO:0007669"/>
    <property type="project" value="InterPro"/>
</dbReference>
<dbReference type="EMBL" id="FOGJ01000017">
    <property type="protein sequence ID" value="SES04788.1"/>
    <property type="molecule type" value="Genomic_DNA"/>
</dbReference>
<sequence>MDMIRMESVSKSYNGVCVLKNINLTIKKGEVVVVIGGSGCGKSTLLRLIEMLEKPDSGHIYIGDNDITAAKGKNIDRLRTKLGMVYQGFHLFSHMDVLKNITLAPVKLKHMSREAADNKAMELLKAVGLANKAHAMPDQLSGGQKQRIAICRSLAMDPEVMLFDEPTSALDPTMIGEVLATIRLLAKQGMTMIIVTHEMSFAREIGSRIIFLAEHGIYEQGTPLEIFDSPSKLLTRDFIFKLKHFTYDVYSRHYDLMKMHGDLQKFGERYGIEGKYIIRLQLYAEELIEEAINQQKTKYPEISLRISLSEGTKDFNIDVIYSGIDKDIFDILDEDTDGIHIGLTILKKVARVREHSYKYGINTLKIVV</sequence>
<dbReference type="SUPFAM" id="SSF52540">
    <property type="entry name" value="P-loop containing nucleoside triphosphate hydrolases"/>
    <property type="match status" value="1"/>
</dbReference>
<keyword evidence="6 9" id="KW-0067">ATP-binding</keyword>
<dbReference type="Gene3D" id="3.40.50.300">
    <property type="entry name" value="P-loop containing nucleotide triphosphate hydrolases"/>
    <property type="match status" value="1"/>
</dbReference>
<dbReference type="Pfam" id="PF00005">
    <property type="entry name" value="ABC_tran"/>
    <property type="match status" value="1"/>
</dbReference>
<evidence type="ECO:0000256" key="2">
    <source>
        <dbReference type="ARBA" id="ARBA00005417"/>
    </source>
</evidence>
<name>A0A1H9U6E0_BUTFI</name>
<dbReference type="PROSITE" id="PS00211">
    <property type="entry name" value="ABC_TRANSPORTER_1"/>
    <property type="match status" value="1"/>
</dbReference>
<dbReference type="InterPro" id="IPR003439">
    <property type="entry name" value="ABC_transporter-like_ATP-bd"/>
</dbReference>
<dbReference type="eggNOG" id="COG1126">
    <property type="taxonomic scope" value="Bacteria"/>
</dbReference>
<dbReference type="InterPro" id="IPR003593">
    <property type="entry name" value="AAA+_ATPase"/>
</dbReference>
<comment type="similarity">
    <text evidence="2">Belongs to the ABC transporter superfamily.</text>
</comment>
<evidence type="ECO:0000256" key="5">
    <source>
        <dbReference type="ARBA" id="ARBA00022741"/>
    </source>
</evidence>
<evidence type="ECO:0000256" key="1">
    <source>
        <dbReference type="ARBA" id="ARBA00004202"/>
    </source>
</evidence>
<feature type="domain" description="ABC transporter" evidence="8">
    <location>
        <begin position="4"/>
        <end position="239"/>
    </location>
</feature>
<evidence type="ECO:0000313" key="9">
    <source>
        <dbReference type="EMBL" id="SES04788.1"/>
    </source>
</evidence>
<evidence type="ECO:0000256" key="4">
    <source>
        <dbReference type="ARBA" id="ARBA00022475"/>
    </source>
</evidence>
<organism evidence="9 10">
    <name type="scientific">Butyrivibrio fibrisolvens</name>
    <dbReference type="NCBI Taxonomy" id="831"/>
    <lineage>
        <taxon>Bacteria</taxon>
        <taxon>Bacillati</taxon>
        <taxon>Bacillota</taxon>
        <taxon>Clostridia</taxon>
        <taxon>Lachnospirales</taxon>
        <taxon>Lachnospiraceae</taxon>
        <taxon>Butyrivibrio</taxon>
    </lineage>
</organism>
<reference evidence="9 10" key="1">
    <citation type="submission" date="2016-10" db="EMBL/GenBank/DDBJ databases">
        <authorList>
            <person name="de Groot N.N."/>
        </authorList>
    </citation>
    <scope>NUCLEOTIDE SEQUENCE [LARGE SCALE GENOMIC DNA]</scope>
    <source>
        <strain evidence="9 10">AR40</strain>
    </source>
</reference>
<evidence type="ECO:0000256" key="6">
    <source>
        <dbReference type="ARBA" id="ARBA00022840"/>
    </source>
</evidence>
<dbReference type="OrthoDB" id="9780431at2"/>
<dbReference type="GO" id="GO:0005524">
    <property type="term" value="F:ATP binding"/>
    <property type="evidence" value="ECO:0007669"/>
    <property type="project" value="UniProtKB-KW"/>
</dbReference>
<dbReference type="InterPro" id="IPR017871">
    <property type="entry name" value="ABC_transporter-like_CS"/>
</dbReference>
<dbReference type="PANTHER" id="PTHR43166:SF9">
    <property type="entry name" value="GLUTAMATE_ASPARTATE IMPORT ATP-BINDING PROTEIN GLTL"/>
    <property type="match status" value="1"/>
</dbReference>
<gene>
    <name evidence="9" type="ORF">SAMN04487884_11763</name>
</gene>
<evidence type="ECO:0000259" key="8">
    <source>
        <dbReference type="PROSITE" id="PS50893"/>
    </source>
</evidence>
<evidence type="ECO:0000256" key="7">
    <source>
        <dbReference type="ARBA" id="ARBA00023136"/>
    </source>
</evidence>
<dbReference type="PROSITE" id="PS50893">
    <property type="entry name" value="ABC_TRANSPORTER_2"/>
    <property type="match status" value="1"/>
</dbReference>
<accession>A0A1H9U6E0</accession>
<dbReference type="InterPro" id="IPR050086">
    <property type="entry name" value="MetN_ABC_transporter-like"/>
</dbReference>
<dbReference type="GO" id="GO:0005886">
    <property type="term" value="C:plasma membrane"/>
    <property type="evidence" value="ECO:0007669"/>
    <property type="project" value="UniProtKB-SubCell"/>
</dbReference>
<proteinExistence type="inferred from homology"/>